<sequence>MKLHLLLQWINNNNIVHFSDQKISLRDLEQEYSDAHQLNRRLIADIRIAKLSSSSPSLSTINALDENTNLLNFIDFCQQTIKKHEGATLFLVALSYLLSLPKEARLANSAEKILHLFKALLQENQAVTVQFYLLNQGLFAAYPEINSIAEKLVKKKRALSTLNAHLEYFTDALKDQENPLGIIALFKEEIADTEKYAALILWLLQRKVPNKTIIATHVLHHFMSYNLYALSSPDSAIDHFYSLLDEFPEAKTLIEKAKKVSCGERGFLNYALNGSLQHDEPLQYVEVEPALYEFSPTVYNFNALLQLFGPSFLIAAISWAVRTENADWLVLLKKHLNQPRVTTEQLPMLINFISKAKNSQLTKALAMLIEDSTAEQLLSQHQGAIFHLLAYKPFLLKTINSMNMSTYVEQIISASSSDFETTMQLLELLKLLVKNKHESADLVFEQFVDYLLSQPSSLIEDDEVAYLLKRHPAWVSRLSHLSKVLHLQLQDSIEANTQSPLNTTGYNCIEDSWLEVNRKLNLLHGLAPHTEVIDKYVLYTQIARASYRNLGQYFDLAAFIEALSLPEARLGETSIQERVLIEILAAIDDEVIKAQVTMRLESEPIACTNWMTKDYGGLSLFVKAAGQGNNTLLKLLATHQVPDKDSLNNAIRMATESQHWLTVFYLCQLSPKKVRSTTVAETLILAAQHGEVEIVKQLCNVKIYSRVTDKTFARVLETAVENNHLPVVELLCTLSSPVPNKSLIEKLFHLALQRKHLTLVAYFSELLENAPHQLQIDKAFSHAVLNNNEDIVLCLGHLKTLKPGQAVIERSFKKAAMMGLLNMVICLGNLPGYILNTPKIINETLEEAATNGHLPIVKHLLSSINDLKTQQNALVIALTAATKSGKLDVVDYLCNLSSSSTVQNAIFSLLQWAIKSKKSQTVALFCNLTTNKLQPKFSVKLLQEAIKGGELDIVKTICQTFTPLSQRNLDFAIPLAVEWCHPVIVTYLCELPENKPTPKMLRLALNKAISTKQGDIIHYLRSKLIEVRHQVDSDDLTPKAGQTLGHLGLFGHKSGKTLYFQETSHTASVLA</sequence>
<keyword evidence="2" id="KW-1185">Reference proteome</keyword>
<dbReference type="OrthoDB" id="5653325at2"/>
<comment type="caution">
    <text evidence="1">The sequence shown here is derived from an EMBL/GenBank/DDBJ whole genome shotgun (WGS) entry which is preliminary data.</text>
</comment>
<organism evidence="1 2">
    <name type="scientific">Legionella maceachernii</name>
    <dbReference type="NCBI Taxonomy" id="466"/>
    <lineage>
        <taxon>Bacteria</taxon>
        <taxon>Pseudomonadati</taxon>
        <taxon>Pseudomonadota</taxon>
        <taxon>Gammaproteobacteria</taxon>
        <taxon>Legionellales</taxon>
        <taxon>Legionellaceae</taxon>
        <taxon>Legionella</taxon>
    </lineage>
</organism>
<name>A0A0W0W3U5_9GAMM</name>
<dbReference type="AlphaFoldDB" id="A0A0W0W3U5"/>
<dbReference type="PANTHER" id="PTHR46586">
    <property type="entry name" value="ANKYRIN REPEAT-CONTAINING PROTEIN"/>
    <property type="match status" value="1"/>
</dbReference>
<proteinExistence type="predicted"/>
<dbReference type="STRING" id="466.Lmac_1255"/>
<reference evidence="1 2" key="1">
    <citation type="submission" date="2015-11" db="EMBL/GenBank/DDBJ databases">
        <title>Genomic analysis of 38 Legionella species identifies large and diverse effector repertoires.</title>
        <authorList>
            <person name="Burstein D."/>
            <person name="Amaro F."/>
            <person name="Zusman T."/>
            <person name="Lifshitz Z."/>
            <person name="Cohen O."/>
            <person name="Gilbert J.A."/>
            <person name="Pupko T."/>
            <person name="Shuman H.A."/>
            <person name="Segal G."/>
        </authorList>
    </citation>
    <scope>NUCLEOTIDE SEQUENCE [LARGE SCALE GENOMIC DNA]</scope>
    <source>
        <strain evidence="1 2">PX-1-G2-E2</strain>
    </source>
</reference>
<dbReference type="RefSeq" id="WP_058452041.1">
    <property type="nucleotide sequence ID" value="NZ_CAAAIB010000009.1"/>
</dbReference>
<dbReference type="PATRIC" id="fig|466.6.peg.1330"/>
<dbReference type="PANTHER" id="PTHR46586:SF3">
    <property type="entry name" value="ANKYRIN REPEAT-CONTAINING PROTEIN"/>
    <property type="match status" value="1"/>
</dbReference>
<protein>
    <submittedName>
        <fullName evidence="1">Ankyrin repeats (3 copies)</fullName>
    </submittedName>
</protein>
<dbReference type="InterPro" id="IPR036770">
    <property type="entry name" value="Ankyrin_rpt-contain_sf"/>
</dbReference>
<dbReference type="Gene3D" id="1.25.40.20">
    <property type="entry name" value="Ankyrin repeat-containing domain"/>
    <property type="match status" value="2"/>
</dbReference>
<evidence type="ECO:0000313" key="2">
    <source>
        <dbReference type="Proteomes" id="UP000054908"/>
    </source>
</evidence>
<gene>
    <name evidence="1" type="ORF">Lmac_1255</name>
</gene>
<accession>A0A0W0W3U5</accession>
<dbReference type="EMBL" id="LNYL01000033">
    <property type="protein sequence ID" value="KTD27007.1"/>
    <property type="molecule type" value="Genomic_DNA"/>
</dbReference>
<dbReference type="Proteomes" id="UP000054908">
    <property type="component" value="Unassembled WGS sequence"/>
</dbReference>
<evidence type="ECO:0000313" key="1">
    <source>
        <dbReference type="EMBL" id="KTD27007.1"/>
    </source>
</evidence>
<dbReference type="SUPFAM" id="SSF48403">
    <property type="entry name" value="Ankyrin repeat"/>
    <property type="match status" value="2"/>
</dbReference>
<dbReference type="InterPro" id="IPR052050">
    <property type="entry name" value="SecEffector_AnkRepeat"/>
</dbReference>